<evidence type="ECO:0000313" key="2">
    <source>
        <dbReference type="Proteomes" id="UP000827872"/>
    </source>
</evidence>
<comment type="caution">
    <text evidence="1">The sequence shown here is derived from an EMBL/GenBank/DDBJ whole genome shotgun (WGS) entry which is preliminary data.</text>
</comment>
<protein>
    <submittedName>
        <fullName evidence="1">Uncharacterized protein</fullName>
    </submittedName>
</protein>
<dbReference type="EMBL" id="CM037622">
    <property type="protein sequence ID" value="KAH8003183.1"/>
    <property type="molecule type" value="Genomic_DNA"/>
</dbReference>
<reference evidence="1" key="1">
    <citation type="submission" date="2021-08" db="EMBL/GenBank/DDBJ databases">
        <title>The first chromosome-level gecko genome reveals the dynamic sex chromosomes of Neotropical dwarf geckos (Sphaerodactylidae: Sphaerodactylus).</title>
        <authorList>
            <person name="Pinto B.J."/>
            <person name="Keating S.E."/>
            <person name="Gamble T."/>
        </authorList>
    </citation>
    <scope>NUCLEOTIDE SEQUENCE</scope>
    <source>
        <strain evidence="1">TG3544</strain>
    </source>
</reference>
<sequence>MEDKQLLKSQQKEVVEGNHVKTYKICKSNIITEKVLPSSAYHHYKYIYNSSDWEICEELRIRELEEAKARTAQMEKTMRWWSDCTANWREKWSKVRAERNKAHEEGRQLKLRLEAAMKELRALKKNNQRILSENQEVETENIWKNNFDSSDLSWIKEDHTRLLEKEPLKYVQIDEICNEDCAHEDTCTTENTSEHHDIRISLEILNSGDKCTPAVSLENPNPSKDHALHSQEDEVMHISVLHLRLHELQKILQKEQK</sequence>
<organism evidence="1 2">
    <name type="scientific">Sphaerodactylus townsendi</name>
    <dbReference type="NCBI Taxonomy" id="933632"/>
    <lineage>
        <taxon>Eukaryota</taxon>
        <taxon>Metazoa</taxon>
        <taxon>Chordata</taxon>
        <taxon>Craniata</taxon>
        <taxon>Vertebrata</taxon>
        <taxon>Euteleostomi</taxon>
        <taxon>Lepidosauria</taxon>
        <taxon>Squamata</taxon>
        <taxon>Bifurcata</taxon>
        <taxon>Gekkota</taxon>
        <taxon>Sphaerodactylidae</taxon>
        <taxon>Sphaerodactylus</taxon>
    </lineage>
</organism>
<accession>A0ACB8FDQ4</accession>
<dbReference type="Proteomes" id="UP000827872">
    <property type="component" value="Linkage Group LG09"/>
</dbReference>
<keyword evidence="2" id="KW-1185">Reference proteome</keyword>
<gene>
    <name evidence="1" type="ORF">K3G42_014287</name>
</gene>
<proteinExistence type="predicted"/>
<evidence type="ECO:0000313" key="1">
    <source>
        <dbReference type="EMBL" id="KAH8003183.1"/>
    </source>
</evidence>
<name>A0ACB8FDQ4_9SAUR</name>